<keyword evidence="3" id="KW-0813">Transport</keyword>
<keyword evidence="6" id="KW-0812">Transmembrane</keyword>
<comment type="caution">
    <text evidence="12">The sequence shown here is derived from an EMBL/GenBank/DDBJ whole genome shotgun (WGS) entry which is preliminary data.</text>
</comment>
<evidence type="ECO:0000256" key="8">
    <source>
        <dbReference type="ARBA" id="ARBA00022989"/>
    </source>
</evidence>
<dbReference type="PANTHER" id="PTHR33446:SF2">
    <property type="entry name" value="PROTEIN TONB"/>
    <property type="match status" value="1"/>
</dbReference>
<evidence type="ECO:0000256" key="10">
    <source>
        <dbReference type="SAM" id="MobiDB-lite"/>
    </source>
</evidence>
<dbReference type="PANTHER" id="PTHR33446">
    <property type="entry name" value="PROTEIN TONB-RELATED"/>
    <property type="match status" value="1"/>
</dbReference>
<keyword evidence="4" id="KW-1003">Cell membrane</keyword>
<evidence type="ECO:0000313" key="12">
    <source>
        <dbReference type="EMBL" id="MBB3195114.1"/>
    </source>
</evidence>
<dbReference type="EMBL" id="JACHXO010000004">
    <property type="protein sequence ID" value="MBB3195114.1"/>
    <property type="molecule type" value="Genomic_DNA"/>
</dbReference>
<evidence type="ECO:0000256" key="6">
    <source>
        <dbReference type="ARBA" id="ARBA00022692"/>
    </source>
</evidence>
<dbReference type="Proteomes" id="UP000574369">
    <property type="component" value="Unassembled WGS sequence"/>
</dbReference>
<evidence type="ECO:0000256" key="1">
    <source>
        <dbReference type="ARBA" id="ARBA00004383"/>
    </source>
</evidence>
<feature type="compositionally biased region" description="Polar residues" evidence="10">
    <location>
        <begin position="34"/>
        <end position="50"/>
    </location>
</feature>
<evidence type="ECO:0000259" key="11">
    <source>
        <dbReference type="PROSITE" id="PS52015"/>
    </source>
</evidence>
<dbReference type="Gene3D" id="3.30.1150.10">
    <property type="match status" value="1"/>
</dbReference>
<evidence type="ECO:0000313" key="13">
    <source>
        <dbReference type="Proteomes" id="UP000574369"/>
    </source>
</evidence>
<sequence length="140" mass="14924">MDTAEAAETAAFHPDVSKTIAATAAPSAARSALPDTSPQPASFPANHQQCQDTQTARFYPALLRDRGVQGLVRLRVKVDDNGRAAEVLIADGSGFRLLDEAARRVAESCPYVPAREGGQRVSSWIEYAVRFALSPPSSAL</sequence>
<evidence type="ECO:0000256" key="7">
    <source>
        <dbReference type="ARBA" id="ARBA00022927"/>
    </source>
</evidence>
<keyword evidence="9" id="KW-0472">Membrane</keyword>
<keyword evidence="8" id="KW-1133">Transmembrane helix</keyword>
<evidence type="ECO:0000256" key="4">
    <source>
        <dbReference type="ARBA" id="ARBA00022475"/>
    </source>
</evidence>
<comment type="subcellular location">
    <subcellularLocation>
        <location evidence="1">Cell inner membrane</location>
        <topology evidence="1">Single-pass membrane protein</topology>
        <orientation evidence="1">Periplasmic side</orientation>
    </subcellularLocation>
</comment>
<evidence type="ECO:0000256" key="3">
    <source>
        <dbReference type="ARBA" id="ARBA00022448"/>
    </source>
</evidence>
<dbReference type="Pfam" id="PF03544">
    <property type="entry name" value="TonB_C"/>
    <property type="match status" value="1"/>
</dbReference>
<proteinExistence type="inferred from homology"/>
<dbReference type="InterPro" id="IPR037682">
    <property type="entry name" value="TonB_C"/>
</dbReference>
<organism evidence="12 13">
    <name type="scientific">Roseateles terrae</name>
    <dbReference type="NCBI Taxonomy" id="431060"/>
    <lineage>
        <taxon>Bacteria</taxon>
        <taxon>Pseudomonadati</taxon>
        <taxon>Pseudomonadota</taxon>
        <taxon>Betaproteobacteria</taxon>
        <taxon>Burkholderiales</taxon>
        <taxon>Sphaerotilaceae</taxon>
        <taxon>Roseateles</taxon>
    </lineage>
</organism>
<protein>
    <submittedName>
        <fullName evidence="12">TonB family protein</fullName>
    </submittedName>
</protein>
<keyword evidence="13" id="KW-1185">Reference proteome</keyword>
<evidence type="ECO:0000256" key="2">
    <source>
        <dbReference type="ARBA" id="ARBA00006555"/>
    </source>
</evidence>
<dbReference type="SUPFAM" id="SSF74653">
    <property type="entry name" value="TolA/TonB C-terminal domain"/>
    <property type="match status" value="1"/>
</dbReference>
<dbReference type="InterPro" id="IPR006260">
    <property type="entry name" value="TonB/TolA_C"/>
</dbReference>
<feature type="domain" description="TonB C-terminal" evidence="11">
    <location>
        <begin position="44"/>
        <end position="140"/>
    </location>
</feature>
<comment type="similarity">
    <text evidence="2">Belongs to the TonB family.</text>
</comment>
<dbReference type="InterPro" id="IPR051045">
    <property type="entry name" value="TonB-dependent_transducer"/>
</dbReference>
<keyword evidence="7" id="KW-0653">Protein transport</keyword>
<evidence type="ECO:0000256" key="5">
    <source>
        <dbReference type="ARBA" id="ARBA00022519"/>
    </source>
</evidence>
<name>A0ABR6GSS3_9BURK</name>
<dbReference type="PROSITE" id="PS52015">
    <property type="entry name" value="TONB_CTD"/>
    <property type="match status" value="1"/>
</dbReference>
<gene>
    <name evidence="12" type="ORF">FHS28_002517</name>
</gene>
<dbReference type="NCBIfam" id="TIGR01352">
    <property type="entry name" value="tonB_Cterm"/>
    <property type="match status" value="1"/>
</dbReference>
<reference evidence="12 13" key="1">
    <citation type="submission" date="2020-08" db="EMBL/GenBank/DDBJ databases">
        <title>Genomic Encyclopedia of Type Strains, Phase III (KMG-III): the genomes of soil and plant-associated and newly described type strains.</title>
        <authorList>
            <person name="Whitman W."/>
        </authorList>
    </citation>
    <scope>NUCLEOTIDE SEQUENCE [LARGE SCALE GENOMIC DNA]</scope>
    <source>
        <strain evidence="12 13">CECT 7247</strain>
    </source>
</reference>
<dbReference type="RefSeq" id="WP_184294715.1">
    <property type="nucleotide sequence ID" value="NZ_JACHXO010000004.1"/>
</dbReference>
<keyword evidence="5" id="KW-0997">Cell inner membrane</keyword>
<evidence type="ECO:0000256" key="9">
    <source>
        <dbReference type="ARBA" id="ARBA00023136"/>
    </source>
</evidence>
<accession>A0ABR6GSS3</accession>
<feature type="region of interest" description="Disordered" evidence="10">
    <location>
        <begin position="27"/>
        <end position="50"/>
    </location>
</feature>